<feature type="region of interest" description="Disordered" evidence="1">
    <location>
        <begin position="1"/>
        <end position="51"/>
    </location>
</feature>
<feature type="non-terminal residue" evidence="2">
    <location>
        <position position="51"/>
    </location>
</feature>
<reference evidence="2" key="1">
    <citation type="submission" date="2020-02" db="EMBL/GenBank/DDBJ databases">
        <authorList>
            <person name="Meier V. D."/>
        </authorList>
    </citation>
    <scope>NUCLEOTIDE SEQUENCE</scope>
    <source>
        <strain evidence="2">AVDCRST_MAG13</strain>
    </source>
</reference>
<feature type="compositionally biased region" description="Basic residues" evidence="1">
    <location>
        <begin position="31"/>
        <end position="42"/>
    </location>
</feature>
<sequence length="51" mass="5390">RAGARPPRCGAPARHPCRPAAVRGGGAPPGGRRRRARLRHVGRPGAPPRRL</sequence>
<organism evidence="2">
    <name type="scientific">uncultured Solirubrobacteraceae bacterium</name>
    <dbReference type="NCBI Taxonomy" id="1162706"/>
    <lineage>
        <taxon>Bacteria</taxon>
        <taxon>Bacillati</taxon>
        <taxon>Actinomycetota</taxon>
        <taxon>Thermoleophilia</taxon>
        <taxon>Solirubrobacterales</taxon>
        <taxon>Solirubrobacteraceae</taxon>
        <taxon>environmental samples</taxon>
    </lineage>
</organism>
<protein>
    <submittedName>
        <fullName evidence="2">Uncharacterized protein</fullName>
    </submittedName>
</protein>
<proteinExistence type="predicted"/>
<accession>A0A6J4SDN2</accession>
<gene>
    <name evidence="2" type="ORF">AVDCRST_MAG13-1841</name>
</gene>
<dbReference type="AlphaFoldDB" id="A0A6J4SDN2"/>
<name>A0A6J4SDN2_9ACTN</name>
<dbReference type="EMBL" id="CADCVO010000288">
    <property type="protein sequence ID" value="CAA9493050.1"/>
    <property type="molecule type" value="Genomic_DNA"/>
</dbReference>
<feature type="non-terminal residue" evidence="2">
    <location>
        <position position="1"/>
    </location>
</feature>
<feature type="compositionally biased region" description="Low complexity" evidence="1">
    <location>
        <begin position="1"/>
        <end position="22"/>
    </location>
</feature>
<evidence type="ECO:0000313" key="2">
    <source>
        <dbReference type="EMBL" id="CAA9493050.1"/>
    </source>
</evidence>
<evidence type="ECO:0000256" key="1">
    <source>
        <dbReference type="SAM" id="MobiDB-lite"/>
    </source>
</evidence>